<comment type="caution">
    <text evidence="5">The sequence shown here is derived from an EMBL/GenBank/DDBJ whole genome shotgun (WGS) entry which is preliminary data.</text>
</comment>
<protein>
    <submittedName>
        <fullName evidence="5">Phospholipase/carboxylesterase</fullName>
        <ecNumber evidence="5">3.1.1.1</ecNumber>
    </submittedName>
</protein>
<evidence type="ECO:0000313" key="6">
    <source>
        <dbReference type="Proteomes" id="UP000028840"/>
    </source>
</evidence>
<feature type="region of interest" description="Disordered" evidence="3">
    <location>
        <begin position="386"/>
        <end position="431"/>
    </location>
</feature>
<keyword evidence="2 5" id="KW-0378">Hydrolase</keyword>
<dbReference type="Pfam" id="PF02230">
    <property type="entry name" value="Abhydrolase_2"/>
    <property type="match status" value="1"/>
</dbReference>
<accession>A0A086QJR6</accession>
<reference evidence="5 6" key="2">
    <citation type="journal article" date="2015" name="Eukaryot. Cell">
        <title>Genetic mapping reveals that sinefungin resistance in Toxoplasma gondii is controlled by a putative amino acid transporter locus that can be used as a negative selectable marker.</title>
        <authorList>
            <person name="Behnke M.S."/>
            <person name="Khan A."/>
            <person name="Sibley L.D."/>
        </authorList>
    </citation>
    <scope>NUCLEOTIDE SEQUENCE [LARGE SCALE GENOMIC DNA]</scope>
    <source>
        <strain evidence="5 6">VAND</strain>
    </source>
</reference>
<proteinExistence type="inferred from homology"/>
<dbReference type="InterPro" id="IPR003140">
    <property type="entry name" value="PLipase/COase/thioEstase"/>
</dbReference>
<sequence length="501" mass="53582">MLPRPPRCLASSLGRSTNFISSSCARRRENGSTLSLERLSSEKRREICAGCCAPHKTRLSLSRLLLLLCLLLPLPVSGLSSRCRPVLEGNSHMPPLSLKVSRSQLRAFLSQTPTSPRSLPTFRPLSNAYPPSSTRLSLSSSLSSPISSSLSSPISSSLSSPISSSLSSPLARSSLSSSLPPSAVSFVSRSLLPSEAGSSRHSSSTSCASLPPALRKMASLQPGDGYGGEGFHRFPGVCTPQTASLVFMHGLGDTAAGWADLVSLLSSLSCFPALRVILPTAPVRPVSLNGGFPAPAWTDIFSLSKDAPEDKPGFLASKQRIDAILAGELAAGVAPERIILAGFSQGGALAYFTGLQASVRLGGIVALSTWTPLAQELRVSAGCLGKRDTQSRKEAPQTREEEKKEEEKEEEKTEEEKEEKEKRVEGPTPVLHCHGEQDELVLIEFGQESAAIVRRHYAEAWGEDVAKKAVKFLSFQGLGHSANAQELDQVRRFIETVLTTN</sequence>
<name>A0A086QJR6_TOXGO</name>
<dbReference type="OrthoDB" id="2418081at2759"/>
<dbReference type="VEuPathDB" id="ToxoDB:TGVAND_228290"/>
<reference evidence="5 6" key="1">
    <citation type="submission" date="2014-08" db="EMBL/GenBank/DDBJ databases">
        <authorList>
            <person name="Sibley D."/>
            <person name="Venepally P."/>
            <person name="Karamycheva S."/>
            <person name="Hadjithomas M."/>
            <person name="Khan A."/>
            <person name="Brunk B."/>
            <person name="Roos D."/>
            <person name="Caler E."/>
            <person name="Lorenzi H."/>
        </authorList>
    </citation>
    <scope>NUCLEOTIDE SEQUENCE [LARGE SCALE GENOMIC DNA]</scope>
    <source>
        <strain evidence="5 6">VAND</strain>
    </source>
</reference>
<dbReference type="SUPFAM" id="SSF53474">
    <property type="entry name" value="alpha/beta-Hydrolases"/>
    <property type="match status" value="1"/>
</dbReference>
<evidence type="ECO:0000256" key="1">
    <source>
        <dbReference type="ARBA" id="ARBA00006499"/>
    </source>
</evidence>
<dbReference type="InterPro" id="IPR029058">
    <property type="entry name" value="AB_hydrolase_fold"/>
</dbReference>
<feature type="region of interest" description="Disordered" evidence="3">
    <location>
        <begin position="110"/>
        <end position="130"/>
    </location>
</feature>
<evidence type="ECO:0000313" key="5">
    <source>
        <dbReference type="EMBL" id="KFH12848.1"/>
    </source>
</evidence>
<feature type="domain" description="Phospholipase/carboxylesterase/thioesterase" evidence="4">
    <location>
        <begin position="240"/>
        <end position="379"/>
    </location>
</feature>
<dbReference type="Gene3D" id="3.40.50.1820">
    <property type="entry name" value="alpha/beta hydrolase"/>
    <property type="match status" value="1"/>
</dbReference>
<comment type="similarity">
    <text evidence="1">Belongs to the AB hydrolase superfamily. AB hydrolase 2 family.</text>
</comment>
<evidence type="ECO:0000256" key="3">
    <source>
        <dbReference type="SAM" id="MobiDB-lite"/>
    </source>
</evidence>
<dbReference type="GO" id="GO:0106435">
    <property type="term" value="F:carboxylesterase activity"/>
    <property type="evidence" value="ECO:0007669"/>
    <property type="project" value="UniProtKB-EC"/>
</dbReference>
<dbReference type="Proteomes" id="UP000028840">
    <property type="component" value="Unassembled WGS sequence"/>
</dbReference>
<dbReference type="EMBL" id="AEYJ02000089">
    <property type="protein sequence ID" value="KFH12848.1"/>
    <property type="molecule type" value="Genomic_DNA"/>
</dbReference>
<evidence type="ECO:0000256" key="2">
    <source>
        <dbReference type="ARBA" id="ARBA00022801"/>
    </source>
</evidence>
<dbReference type="PANTHER" id="PTHR10655">
    <property type="entry name" value="LYSOPHOSPHOLIPASE-RELATED"/>
    <property type="match status" value="1"/>
</dbReference>
<evidence type="ECO:0000259" key="4">
    <source>
        <dbReference type="Pfam" id="PF02230"/>
    </source>
</evidence>
<dbReference type="GO" id="GO:0008474">
    <property type="term" value="F:palmitoyl-(protein) hydrolase activity"/>
    <property type="evidence" value="ECO:0007669"/>
    <property type="project" value="TreeGrafter"/>
</dbReference>
<dbReference type="AlphaFoldDB" id="A0A086QJR6"/>
<dbReference type="GO" id="GO:0005737">
    <property type="term" value="C:cytoplasm"/>
    <property type="evidence" value="ECO:0007669"/>
    <property type="project" value="TreeGrafter"/>
</dbReference>
<dbReference type="PANTHER" id="PTHR10655:SF17">
    <property type="entry name" value="LYSOPHOSPHOLIPASE-LIKE PROTEIN 1"/>
    <property type="match status" value="1"/>
</dbReference>
<organism evidence="5 6">
    <name type="scientific">Toxoplasma gondii VAND</name>
    <dbReference type="NCBI Taxonomy" id="933077"/>
    <lineage>
        <taxon>Eukaryota</taxon>
        <taxon>Sar</taxon>
        <taxon>Alveolata</taxon>
        <taxon>Apicomplexa</taxon>
        <taxon>Conoidasida</taxon>
        <taxon>Coccidia</taxon>
        <taxon>Eucoccidiorida</taxon>
        <taxon>Eimeriorina</taxon>
        <taxon>Sarcocystidae</taxon>
        <taxon>Toxoplasma</taxon>
    </lineage>
</organism>
<dbReference type="EC" id="3.1.1.1" evidence="5"/>
<dbReference type="InterPro" id="IPR050565">
    <property type="entry name" value="LYPA1-2/EST-like"/>
</dbReference>
<feature type="compositionally biased region" description="Basic and acidic residues" evidence="3">
    <location>
        <begin position="386"/>
        <end position="425"/>
    </location>
</feature>
<gene>
    <name evidence="5" type="ORF">TGVAND_228290</name>
</gene>